<evidence type="ECO:0000313" key="2">
    <source>
        <dbReference type="EMBL" id="KAF2207865.1"/>
    </source>
</evidence>
<feature type="region of interest" description="Disordered" evidence="1">
    <location>
        <begin position="262"/>
        <end position="304"/>
    </location>
</feature>
<sequence>MVSGDTDGTAQPPATPRLGPVTPVADAVDPNEEAHCPEAFSTSDNDSHVAETPRISNGGLEIRRLRSSESTESKQPANTRWSQSPSTPEDAVVPSIETQHQQAFHHRPARPIHGRQNTIESSTPGLRLATPVPRSPFVMSVSLQRTAAALQVAMQRAQPMLSDGYQWAAQMFAMALDYDQRGVYSYAYDHYIEAQAHYRNLRGVEMRPGPIKELDQRLDDLEIILDVLKKAIQPGTDLRRPGKPSLDYGIVIKLRKEGTSGLPDYSPVRLSPPWSLPQGQSVEIANTPRKLKPRGDPAPEDLSFDKRDLTPVEELRALTPDNPKRGLTAYVPATVDHPRALKARGQDDPDYIARHCYNDGIWHDHEQSAAKDFVKYSTETEVQSKAMPDRHKDIYWDNTGTWSGDDAFRKYADMKRKKQLYGRQKIAFGLGVPPAPTDSPSVKTEPIESMENACGCEDIPEASHGSRCYTCNKCSKVWYCSKFCMQTQSHCYPDENEVPDLDSKRVGQNLSKSASSEHSEDGAITTYLEQLGEMQKETQEKAASGQTPDTLASEKSGSVTNTIAVPTVHDIRFVKDKHRTIEYQITRQKQESPHWVDGLDPVLSNPAWLAAIKIFWQEFLRHPERHPQRLTKDPYWYHIAPSPFINEIVGCSVSSDRRSLFYHCHSAGKSYEVKQSDKFRARDLSPDWDTALREHWTRVEYSFSRYKSTLAFYEQEAAAAAKAAERNDSVIGSLPLSKNGEEENEVADIA</sequence>
<feature type="region of interest" description="Disordered" evidence="1">
    <location>
        <begin position="536"/>
        <end position="557"/>
    </location>
</feature>
<name>A0A6A6F1N5_9PEZI</name>
<feature type="region of interest" description="Disordered" evidence="1">
    <location>
        <begin position="1"/>
        <end position="128"/>
    </location>
</feature>
<feature type="region of interest" description="Disordered" evidence="1">
    <location>
        <begin position="497"/>
        <end position="522"/>
    </location>
</feature>
<feature type="compositionally biased region" description="Polar residues" evidence="1">
    <location>
        <begin position="544"/>
        <end position="557"/>
    </location>
</feature>
<reference evidence="2" key="1">
    <citation type="journal article" date="2020" name="Stud. Mycol.">
        <title>101 Dothideomycetes genomes: a test case for predicting lifestyles and emergence of pathogens.</title>
        <authorList>
            <person name="Haridas S."/>
            <person name="Albert R."/>
            <person name="Binder M."/>
            <person name="Bloem J."/>
            <person name="Labutti K."/>
            <person name="Salamov A."/>
            <person name="Andreopoulos B."/>
            <person name="Baker S."/>
            <person name="Barry K."/>
            <person name="Bills G."/>
            <person name="Bluhm B."/>
            <person name="Cannon C."/>
            <person name="Castanera R."/>
            <person name="Culley D."/>
            <person name="Daum C."/>
            <person name="Ezra D."/>
            <person name="Gonzalez J."/>
            <person name="Henrissat B."/>
            <person name="Kuo A."/>
            <person name="Liang C."/>
            <person name="Lipzen A."/>
            <person name="Lutzoni F."/>
            <person name="Magnuson J."/>
            <person name="Mondo S."/>
            <person name="Nolan M."/>
            <person name="Ohm R."/>
            <person name="Pangilinan J."/>
            <person name="Park H.-J."/>
            <person name="Ramirez L."/>
            <person name="Alfaro M."/>
            <person name="Sun H."/>
            <person name="Tritt A."/>
            <person name="Yoshinaga Y."/>
            <person name="Zwiers L.-H."/>
            <person name="Turgeon B."/>
            <person name="Goodwin S."/>
            <person name="Spatafora J."/>
            <person name="Crous P."/>
            <person name="Grigoriev I."/>
        </authorList>
    </citation>
    <scope>NUCLEOTIDE SEQUENCE</scope>
    <source>
        <strain evidence="2">SCOH1-5</strain>
    </source>
</reference>
<accession>A0A6A6F1N5</accession>
<feature type="compositionally biased region" description="Polar residues" evidence="1">
    <location>
        <begin position="73"/>
        <end position="87"/>
    </location>
</feature>
<feature type="compositionally biased region" description="Basic and acidic residues" evidence="1">
    <location>
        <begin position="293"/>
        <end position="304"/>
    </location>
</feature>
<dbReference type="OrthoDB" id="3623434at2759"/>
<feature type="compositionally biased region" description="Basic residues" evidence="1">
    <location>
        <begin position="103"/>
        <end position="113"/>
    </location>
</feature>
<keyword evidence="3" id="KW-1185">Reference proteome</keyword>
<protein>
    <submittedName>
        <fullName evidence="2">Uncharacterized protein</fullName>
    </submittedName>
</protein>
<feature type="compositionally biased region" description="Polar residues" evidence="1">
    <location>
        <begin position="115"/>
        <end position="124"/>
    </location>
</feature>
<gene>
    <name evidence="2" type="ORF">CERZMDRAFT_101890</name>
</gene>
<dbReference type="EMBL" id="ML992699">
    <property type="protein sequence ID" value="KAF2207865.1"/>
    <property type="molecule type" value="Genomic_DNA"/>
</dbReference>
<organism evidence="2 3">
    <name type="scientific">Cercospora zeae-maydis SCOH1-5</name>
    <dbReference type="NCBI Taxonomy" id="717836"/>
    <lineage>
        <taxon>Eukaryota</taxon>
        <taxon>Fungi</taxon>
        <taxon>Dikarya</taxon>
        <taxon>Ascomycota</taxon>
        <taxon>Pezizomycotina</taxon>
        <taxon>Dothideomycetes</taxon>
        <taxon>Dothideomycetidae</taxon>
        <taxon>Mycosphaerellales</taxon>
        <taxon>Mycosphaerellaceae</taxon>
        <taxon>Cercospora</taxon>
    </lineage>
</organism>
<feature type="compositionally biased region" description="Basic and acidic residues" evidence="1">
    <location>
        <begin position="61"/>
        <end position="72"/>
    </location>
</feature>
<evidence type="ECO:0000313" key="3">
    <source>
        <dbReference type="Proteomes" id="UP000799539"/>
    </source>
</evidence>
<proteinExistence type="predicted"/>
<evidence type="ECO:0000256" key="1">
    <source>
        <dbReference type="SAM" id="MobiDB-lite"/>
    </source>
</evidence>
<dbReference type="Proteomes" id="UP000799539">
    <property type="component" value="Unassembled WGS sequence"/>
</dbReference>
<dbReference type="AlphaFoldDB" id="A0A6A6F1N5"/>